<dbReference type="HAMAP" id="MF_00037">
    <property type="entry name" value="MurB"/>
    <property type="match status" value="1"/>
</dbReference>
<evidence type="ECO:0000256" key="20">
    <source>
        <dbReference type="HAMAP-Rule" id="MF_00037"/>
    </source>
</evidence>
<dbReference type="InterPro" id="IPR036615">
    <property type="entry name" value="Mur_ligase_C_dom_sf"/>
</dbReference>
<dbReference type="PANTHER" id="PTHR43445:SF3">
    <property type="entry name" value="UDP-N-ACETYLMURAMATE--L-ALANINE LIGASE"/>
    <property type="match status" value="1"/>
</dbReference>
<evidence type="ECO:0000256" key="17">
    <source>
        <dbReference type="ARBA" id="ARBA00023316"/>
    </source>
</evidence>
<keyword evidence="11" id="KW-0067">ATP-binding</keyword>
<dbReference type="InterPro" id="IPR013221">
    <property type="entry name" value="Mur_ligase_cen"/>
</dbReference>
<evidence type="ECO:0000256" key="3">
    <source>
        <dbReference type="ARBA" id="ARBA00004496"/>
    </source>
</evidence>
<keyword evidence="5 20" id="KW-0963">Cytoplasm</keyword>
<dbReference type="EC" id="1.3.1.98" evidence="20"/>
<dbReference type="GO" id="GO:0008763">
    <property type="term" value="F:UDP-N-acetylmuramate-L-alanine ligase activity"/>
    <property type="evidence" value="ECO:0007669"/>
    <property type="project" value="UniProtKB-UniRule"/>
</dbReference>
<dbReference type="NCBIfam" id="TIGR00179">
    <property type="entry name" value="murB"/>
    <property type="match status" value="1"/>
</dbReference>
<organism evidence="22 23">
    <name type="scientific">Candidatus Roizmanbacteria bacterium GW2011_GWA2_34_18</name>
    <dbReference type="NCBI Taxonomy" id="1618477"/>
    <lineage>
        <taxon>Bacteria</taxon>
        <taxon>Candidatus Roizmaniibacteriota</taxon>
    </lineage>
</organism>
<dbReference type="Gene3D" id="3.40.50.720">
    <property type="entry name" value="NAD(P)-binding Rossmann-like Domain"/>
    <property type="match status" value="1"/>
</dbReference>
<keyword evidence="10 20" id="KW-0274">FAD</keyword>
<dbReference type="InterPro" id="IPR050061">
    <property type="entry name" value="MurCDEF_pg_biosynth"/>
</dbReference>
<feature type="domain" description="FAD-binding PCMH-type" evidence="21">
    <location>
        <begin position="492"/>
        <end position="663"/>
    </location>
</feature>
<dbReference type="GO" id="GO:0005737">
    <property type="term" value="C:cytoplasm"/>
    <property type="evidence" value="ECO:0007669"/>
    <property type="project" value="UniProtKB-SubCell"/>
</dbReference>
<dbReference type="InterPro" id="IPR016169">
    <property type="entry name" value="FAD-bd_PCMH_sub2"/>
</dbReference>
<gene>
    <name evidence="20" type="primary">murB</name>
    <name evidence="22" type="ORF">UR54_C0022G0015</name>
</gene>
<dbReference type="GO" id="GO:0071949">
    <property type="term" value="F:FAD binding"/>
    <property type="evidence" value="ECO:0007669"/>
    <property type="project" value="InterPro"/>
</dbReference>
<dbReference type="NCBIfam" id="TIGR01082">
    <property type="entry name" value="murC"/>
    <property type="match status" value="1"/>
</dbReference>
<name>A0A0G0D987_9BACT</name>
<accession>A0A0G0D987</accession>
<dbReference type="Proteomes" id="UP000034688">
    <property type="component" value="Unassembled WGS sequence"/>
</dbReference>
<keyword evidence="9" id="KW-0547">Nucleotide-binding</keyword>
<keyword evidence="16 20" id="KW-0131">Cell cycle</keyword>
<dbReference type="GO" id="GO:0008360">
    <property type="term" value="P:regulation of cell shape"/>
    <property type="evidence" value="ECO:0007669"/>
    <property type="project" value="UniProtKB-KW"/>
</dbReference>
<evidence type="ECO:0000256" key="19">
    <source>
        <dbReference type="ARBA" id="ARBA00048914"/>
    </source>
</evidence>
<keyword evidence="8 20" id="KW-0285">Flavoprotein</keyword>
<proteinExistence type="inferred from homology"/>
<dbReference type="InterPro" id="IPR016166">
    <property type="entry name" value="FAD-bd_PCMH"/>
</dbReference>
<comment type="subcellular location">
    <subcellularLocation>
        <location evidence="3 20">Cytoplasm</location>
    </subcellularLocation>
</comment>
<keyword evidence="17 20" id="KW-0961">Cell wall biogenesis/degradation</keyword>
<dbReference type="Pfam" id="PF02873">
    <property type="entry name" value="MurB_C"/>
    <property type="match status" value="1"/>
</dbReference>
<reference evidence="22 23" key="1">
    <citation type="journal article" date="2015" name="Nature">
        <title>rRNA introns, odd ribosomes, and small enigmatic genomes across a large radiation of phyla.</title>
        <authorList>
            <person name="Brown C.T."/>
            <person name="Hug L.A."/>
            <person name="Thomas B.C."/>
            <person name="Sharon I."/>
            <person name="Castelle C.J."/>
            <person name="Singh A."/>
            <person name="Wilkins M.J."/>
            <person name="Williams K.H."/>
            <person name="Banfield J.F."/>
        </authorList>
    </citation>
    <scope>NUCLEOTIDE SEQUENCE [LARGE SCALE GENOMIC DNA]</scope>
</reference>
<keyword evidence="7 20" id="KW-0132">Cell division</keyword>
<evidence type="ECO:0000256" key="1">
    <source>
        <dbReference type="ARBA" id="ARBA00001974"/>
    </source>
</evidence>
<dbReference type="GO" id="GO:0009252">
    <property type="term" value="P:peptidoglycan biosynthetic process"/>
    <property type="evidence" value="ECO:0007669"/>
    <property type="project" value="UniProtKB-UniRule"/>
</dbReference>
<evidence type="ECO:0000256" key="9">
    <source>
        <dbReference type="ARBA" id="ARBA00022741"/>
    </source>
</evidence>
<dbReference type="PANTHER" id="PTHR43445">
    <property type="entry name" value="UDP-N-ACETYLMURAMATE--L-ALANINE LIGASE-RELATED"/>
    <property type="match status" value="1"/>
</dbReference>
<dbReference type="UniPathway" id="UPA00219"/>
<evidence type="ECO:0000256" key="18">
    <source>
        <dbReference type="ARBA" id="ARBA00047833"/>
    </source>
</evidence>
<evidence type="ECO:0000256" key="14">
    <source>
        <dbReference type="ARBA" id="ARBA00022984"/>
    </source>
</evidence>
<dbReference type="InterPro" id="IPR005758">
    <property type="entry name" value="UDP-N-AcMur_Ala_ligase_MurC"/>
</dbReference>
<evidence type="ECO:0000256" key="11">
    <source>
        <dbReference type="ARBA" id="ARBA00022840"/>
    </source>
</evidence>
<evidence type="ECO:0000256" key="2">
    <source>
        <dbReference type="ARBA" id="ARBA00003921"/>
    </source>
</evidence>
<keyword evidence="14 20" id="KW-0573">Peptidoglycan synthesis</keyword>
<evidence type="ECO:0000313" key="23">
    <source>
        <dbReference type="Proteomes" id="UP000034688"/>
    </source>
</evidence>
<dbReference type="Pfam" id="PF02875">
    <property type="entry name" value="Mur_ligase_C"/>
    <property type="match status" value="1"/>
</dbReference>
<sequence length="766" mass="87072">MLKQAKNIFFLGIKGVAMANLAVVLKKMGKNVTGCDLDEKFITDRLLRDNKINWQVGFNSDKLPEKTDLIVYSAAHDGTNNPLIVEAKKNLEIKIISQAQLLGELMDQFKNKIAVCGCHGKTTTSSLLVYALNKLKKNPSYIVGAPFFTDYSGGDYQGKKYFVVEADEYGVNPPQDLTPKFQLMNPNYIIATNIDFDHPDVYKNIEETKEAFKNFFDKKDVKIFACIDDKNLMEVVRSLPKEDYLTYGFDKKVNYQITNWMTDEVGSSFSINNFLYKTLLFGEKNISNAAAVVSFLLHLGFSKEKIREAIKGFSGAERRFEKVYFKNNIYLFDDYAHHPAEIAATINAAKSRFKNRRILVIFQPHTYSRTKFLLKEFQKTLSTANIGFLLPIFASAREKKNQFKIDSKDIVQGKKNLFYIESNVQLINKLDKIIKTGDVVFTMGAGDVYKLKKQIIKVINQKSKVKSQKYNSKVKSLKIERDKSLLAYNTLRTSAVAEYFVEAKTREDLIEGKKFALKNKLSLFILAGGSNLAIVKEIIKGLIVKNSYKELKILKETGNNVLLSVSSGYPVSLLVNETVNKGYQGFEYHKGLPGTVGGAVYMNSKWTKPMSYFGENLIYAYLINDRGQDKKVSRNYFQFAYDYSILQKTKEILLEVVFQLKKTDPEILKKRSELAFKYRKKTQPMGVKTSGCFFKNVRGKSAGQMIDKAGLKGFAVGDFFVSPIHANFIINRGNGKNKDLLKLVKIIKEKVRQKFGVELEEEVIVV</sequence>
<dbReference type="InterPro" id="IPR000713">
    <property type="entry name" value="Mur_ligase_N"/>
</dbReference>
<evidence type="ECO:0000313" key="22">
    <source>
        <dbReference type="EMBL" id="KKP59905.1"/>
    </source>
</evidence>
<evidence type="ECO:0000256" key="16">
    <source>
        <dbReference type="ARBA" id="ARBA00023306"/>
    </source>
</evidence>
<dbReference type="InterPro" id="IPR004101">
    <property type="entry name" value="Mur_ligase_C"/>
</dbReference>
<evidence type="ECO:0000256" key="5">
    <source>
        <dbReference type="ARBA" id="ARBA00022490"/>
    </source>
</evidence>
<dbReference type="SUPFAM" id="SSF53244">
    <property type="entry name" value="MurD-like peptide ligases, peptide-binding domain"/>
    <property type="match status" value="1"/>
</dbReference>
<dbReference type="EMBL" id="LBPP01000022">
    <property type="protein sequence ID" value="KKP59905.1"/>
    <property type="molecule type" value="Genomic_DNA"/>
</dbReference>
<keyword evidence="12 20" id="KW-0521">NADP</keyword>
<evidence type="ECO:0000259" key="21">
    <source>
        <dbReference type="PROSITE" id="PS51387"/>
    </source>
</evidence>
<evidence type="ECO:0000256" key="15">
    <source>
        <dbReference type="ARBA" id="ARBA00023002"/>
    </source>
</evidence>
<feature type="active site" evidence="20">
    <location>
        <position position="762"/>
    </location>
</feature>
<comment type="similarity">
    <text evidence="20">Belongs to the MurB family.</text>
</comment>
<dbReference type="GO" id="GO:0071555">
    <property type="term" value="P:cell wall organization"/>
    <property type="evidence" value="ECO:0007669"/>
    <property type="project" value="UniProtKB-KW"/>
</dbReference>
<comment type="pathway">
    <text evidence="4 20">Cell wall biogenesis; peptidoglycan biosynthesis.</text>
</comment>
<dbReference type="InterPro" id="IPR006094">
    <property type="entry name" value="Oxid_FAD_bind_N"/>
</dbReference>
<evidence type="ECO:0000256" key="12">
    <source>
        <dbReference type="ARBA" id="ARBA00022857"/>
    </source>
</evidence>
<dbReference type="Gene3D" id="3.30.43.10">
    <property type="entry name" value="Uridine Diphospho-n-acetylenolpyruvylglucosamine Reductase, domain 2"/>
    <property type="match status" value="1"/>
</dbReference>
<dbReference type="SUPFAM" id="SSF56194">
    <property type="entry name" value="Uridine diphospho-N-Acetylenolpyruvylglucosamine reductase, MurB, C-terminal domain"/>
    <property type="match status" value="1"/>
</dbReference>
<protein>
    <recommendedName>
        <fullName evidence="20">UDP-N-acetylenolpyruvoylglucosamine reductase</fullName>
        <ecNumber evidence="20">1.3.1.98</ecNumber>
    </recommendedName>
    <alternativeName>
        <fullName evidence="20">UDP-N-acetylmuramate dehydrogenase</fullName>
    </alternativeName>
</protein>
<dbReference type="Gene3D" id="3.90.190.20">
    <property type="entry name" value="Mur ligase, C-terminal domain"/>
    <property type="match status" value="1"/>
</dbReference>
<dbReference type="InterPro" id="IPR036318">
    <property type="entry name" value="FAD-bd_PCMH-like_sf"/>
</dbReference>
<evidence type="ECO:0000256" key="10">
    <source>
        <dbReference type="ARBA" id="ARBA00022827"/>
    </source>
</evidence>
<dbReference type="Gene3D" id="3.40.1190.10">
    <property type="entry name" value="Mur-like, catalytic domain"/>
    <property type="match status" value="1"/>
</dbReference>
<comment type="caution">
    <text evidence="22">The sequence shown here is derived from an EMBL/GenBank/DDBJ whole genome shotgun (WGS) entry which is preliminary data.</text>
</comment>
<evidence type="ECO:0000256" key="8">
    <source>
        <dbReference type="ARBA" id="ARBA00022630"/>
    </source>
</evidence>
<keyword evidence="15 20" id="KW-0560">Oxidoreductase</keyword>
<evidence type="ECO:0000256" key="4">
    <source>
        <dbReference type="ARBA" id="ARBA00004752"/>
    </source>
</evidence>
<dbReference type="Gene3D" id="3.30.465.10">
    <property type="match status" value="1"/>
</dbReference>
<dbReference type="CDD" id="cd01983">
    <property type="entry name" value="SIMIBI"/>
    <property type="match status" value="1"/>
</dbReference>
<dbReference type="InterPro" id="IPR036635">
    <property type="entry name" value="MurB_C_sf"/>
</dbReference>
<comment type="catalytic activity">
    <reaction evidence="18">
        <text>UDP-N-acetyl-alpha-D-muramate + L-alanine + ATP = UDP-N-acetyl-alpha-D-muramoyl-L-alanine + ADP + phosphate + H(+)</text>
        <dbReference type="Rhea" id="RHEA:23372"/>
        <dbReference type="ChEBI" id="CHEBI:15378"/>
        <dbReference type="ChEBI" id="CHEBI:30616"/>
        <dbReference type="ChEBI" id="CHEBI:43474"/>
        <dbReference type="ChEBI" id="CHEBI:57972"/>
        <dbReference type="ChEBI" id="CHEBI:70757"/>
        <dbReference type="ChEBI" id="CHEBI:83898"/>
        <dbReference type="ChEBI" id="CHEBI:456216"/>
        <dbReference type="EC" id="6.3.2.8"/>
    </reaction>
</comment>
<comment type="function">
    <text evidence="2 20">Cell wall formation.</text>
</comment>
<evidence type="ECO:0000256" key="13">
    <source>
        <dbReference type="ARBA" id="ARBA00022960"/>
    </source>
</evidence>
<dbReference type="GO" id="GO:0008762">
    <property type="term" value="F:UDP-N-acetylmuramate dehydrogenase activity"/>
    <property type="evidence" value="ECO:0007669"/>
    <property type="project" value="UniProtKB-UniRule"/>
</dbReference>
<feature type="active site" description="Proton donor" evidence="20">
    <location>
        <position position="692"/>
    </location>
</feature>
<comment type="caution">
    <text evidence="20">Lacks conserved residue(s) required for the propagation of feature annotation.</text>
</comment>
<dbReference type="InterPro" id="IPR003170">
    <property type="entry name" value="MurB"/>
</dbReference>
<dbReference type="Gene3D" id="3.90.78.10">
    <property type="entry name" value="UDP-N-acetylenolpyruvoylglucosamine reductase, C-terminal domain"/>
    <property type="match status" value="1"/>
</dbReference>
<dbReference type="InterPro" id="IPR036565">
    <property type="entry name" value="Mur-like_cat_sf"/>
</dbReference>
<evidence type="ECO:0000256" key="7">
    <source>
        <dbReference type="ARBA" id="ARBA00022618"/>
    </source>
</evidence>
<dbReference type="InterPro" id="IPR016167">
    <property type="entry name" value="FAD-bd_PCMH_sub1"/>
</dbReference>
<comment type="catalytic activity">
    <reaction evidence="19 20">
        <text>UDP-N-acetyl-alpha-D-muramate + NADP(+) = UDP-N-acetyl-3-O-(1-carboxyvinyl)-alpha-D-glucosamine + NADPH + H(+)</text>
        <dbReference type="Rhea" id="RHEA:12248"/>
        <dbReference type="ChEBI" id="CHEBI:15378"/>
        <dbReference type="ChEBI" id="CHEBI:57783"/>
        <dbReference type="ChEBI" id="CHEBI:58349"/>
        <dbReference type="ChEBI" id="CHEBI:68483"/>
        <dbReference type="ChEBI" id="CHEBI:70757"/>
        <dbReference type="EC" id="1.3.1.98"/>
    </reaction>
</comment>
<dbReference type="InterPro" id="IPR011601">
    <property type="entry name" value="MurB_C"/>
</dbReference>
<dbReference type="PROSITE" id="PS51387">
    <property type="entry name" value="FAD_PCMH"/>
    <property type="match status" value="1"/>
</dbReference>
<dbReference type="Pfam" id="PF08245">
    <property type="entry name" value="Mur_ligase_M"/>
    <property type="match status" value="1"/>
</dbReference>
<dbReference type="PATRIC" id="fig|1618477.3.peg.375"/>
<dbReference type="Pfam" id="PF01565">
    <property type="entry name" value="FAD_binding_4"/>
    <property type="match status" value="1"/>
</dbReference>
<keyword evidence="6 22" id="KW-0436">Ligase</keyword>
<dbReference type="SUPFAM" id="SSF56176">
    <property type="entry name" value="FAD-binding/transporter-associated domain-like"/>
    <property type="match status" value="1"/>
</dbReference>
<evidence type="ECO:0000256" key="6">
    <source>
        <dbReference type="ARBA" id="ARBA00022598"/>
    </source>
</evidence>
<dbReference type="SUPFAM" id="SSF53623">
    <property type="entry name" value="MurD-like peptide ligases, catalytic domain"/>
    <property type="match status" value="1"/>
</dbReference>
<dbReference type="GO" id="GO:0051301">
    <property type="term" value="P:cell division"/>
    <property type="evidence" value="ECO:0007669"/>
    <property type="project" value="UniProtKB-KW"/>
</dbReference>
<comment type="cofactor">
    <cofactor evidence="1 20">
        <name>FAD</name>
        <dbReference type="ChEBI" id="CHEBI:57692"/>
    </cofactor>
</comment>
<dbReference type="STRING" id="1618477.UR54_C0022G0015"/>
<dbReference type="AlphaFoldDB" id="A0A0G0D987"/>
<keyword evidence="13 20" id="KW-0133">Cell shape</keyword>
<dbReference type="GO" id="GO:0005524">
    <property type="term" value="F:ATP binding"/>
    <property type="evidence" value="ECO:0007669"/>
    <property type="project" value="UniProtKB-KW"/>
</dbReference>
<dbReference type="SUPFAM" id="SSF51984">
    <property type="entry name" value="MurCD N-terminal domain"/>
    <property type="match status" value="1"/>
</dbReference>
<dbReference type="Pfam" id="PF01225">
    <property type="entry name" value="Mur_ligase"/>
    <property type="match status" value="1"/>
</dbReference>